<dbReference type="KEGG" id="gmh:115533428"/>
<keyword evidence="17" id="KW-1185">Reference proteome</keyword>
<reference evidence="16" key="1">
    <citation type="submission" date="2025-08" db="UniProtKB">
        <authorList>
            <consortium name="Ensembl"/>
        </authorList>
    </citation>
    <scope>IDENTIFICATION</scope>
</reference>
<dbReference type="Pfam" id="PF09336">
    <property type="entry name" value="Vps4_C"/>
    <property type="match status" value="1"/>
</dbReference>
<keyword evidence="12" id="KW-0131">Cell cycle</keyword>
<dbReference type="Gene3D" id="3.40.50.300">
    <property type="entry name" value="P-loop containing nucleotide triphosphate hydrolases"/>
    <property type="match status" value="1"/>
</dbReference>
<protein>
    <recommendedName>
        <fullName evidence="13">Fidgetin</fullName>
    </recommendedName>
</protein>
<evidence type="ECO:0000259" key="15">
    <source>
        <dbReference type="SMART" id="SM00382"/>
    </source>
</evidence>
<evidence type="ECO:0000256" key="5">
    <source>
        <dbReference type="ARBA" id="ARBA00022618"/>
    </source>
</evidence>
<dbReference type="RefSeq" id="XP_030199822.1">
    <property type="nucleotide sequence ID" value="XM_030343962.1"/>
</dbReference>
<evidence type="ECO:0000313" key="16">
    <source>
        <dbReference type="Ensembl" id="ENSGMOP00000035332.1"/>
    </source>
</evidence>
<dbReference type="GO" id="GO:0016363">
    <property type="term" value="C:nuclear matrix"/>
    <property type="evidence" value="ECO:0007669"/>
    <property type="project" value="UniProtKB-SubCell"/>
</dbReference>
<feature type="region of interest" description="Disordered" evidence="14">
    <location>
        <begin position="123"/>
        <end position="153"/>
    </location>
</feature>
<dbReference type="PANTHER" id="PTHR23074:SF14">
    <property type="entry name" value="FIDGETIN"/>
    <property type="match status" value="1"/>
</dbReference>
<keyword evidence="10" id="KW-0206">Cytoskeleton</keyword>
<evidence type="ECO:0000256" key="13">
    <source>
        <dbReference type="ARBA" id="ARBA00071323"/>
    </source>
</evidence>
<dbReference type="PANTHER" id="PTHR23074">
    <property type="entry name" value="AAA DOMAIN-CONTAINING"/>
    <property type="match status" value="1"/>
</dbReference>
<dbReference type="GO" id="GO:0005524">
    <property type="term" value="F:ATP binding"/>
    <property type="evidence" value="ECO:0007669"/>
    <property type="project" value="UniProtKB-KW"/>
</dbReference>
<dbReference type="InterPro" id="IPR003593">
    <property type="entry name" value="AAA+_ATPase"/>
</dbReference>
<evidence type="ECO:0000256" key="12">
    <source>
        <dbReference type="ARBA" id="ARBA00023306"/>
    </source>
</evidence>
<sequence length="699" mass="73777">MITSSNLYGLKMQWTPEHSQWAEQHFDISSTTRSPAHKVEAYRGPFQRAYQYAWANDDISALTASNLLKKYAEKYSGILEGPAERGLLCSYSESVSGSRSDESWQEAMYPVTCAPDGVTVSKAGMTAAPPPTDECSPGGGGPPSEAGYSSAPCGGLPSQEYSAGYSGGSYLHYGGGSPPSPSPLPPPSALGPGYCAGSPLSAYSYPPVGYPQAPGPGYSPGGASAYLPSGIAAPTPLPPSSLPGYTYPSHNHSPVAPTPLSGGAASSLKRKAFYMSGPGDVDPGYGHCPFSQQRCAQSPLFRTADSSASASARPGGFERGAEASSLAFKPSKQPIGAEQQREFPLPSGRGSSPPYGATEGPAGELTPEESYGKFGAAALSEQSEERRPPPSHASRHAAAEQLKCSDAGLVAVVTSEVLQQGPGVDWGDVAGLDTAKAAIKDQVLWPALRPDLFSGRSPLPRSLLLFGPRGTGRSLLARCMAQQLGAVFLRLNGAALVTKWLGEGDQILQASFLVARCRQPAVVFISEVDLLLCGPRPDDGSPGRLQSELLLQLDGVLSSPADRVLVVCSSNKPEQIPESLRRYFTRRLLVPLPDSAARHQIIGQLLAPHGYCLSEEERALLVQRTEGFSGQDVAQLGQEAVLGCLHGLPASDASTLHPGQMRPVSYQDFDNVFCKFQPSVSQKDLDKYTEWNKAFGCSQ</sequence>
<evidence type="ECO:0000313" key="17">
    <source>
        <dbReference type="Proteomes" id="UP000694546"/>
    </source>
</evidence>
<evidence type="ECO:0000256" key="3">
    <source>
        <dbReference type="ARBA" id="ARBA00006914"/>
    </source>
</evidence>
<dbReference type="Ensembl" id="ENSGMOT00000071230.1">
    <property type="protein sequence ID" value="ENSGMOP00000035332.1"/>
    <property type="gene ID" value="ENSGMOG00000029753.1"/>
</dbReference>
<dbReference type="GO" id="GO:0005813">
    <property type="term" value="C:centrosome"/>
    <property type="evidence" value="ECO:0007669"/>
    <property type="project" value="UniProtKB-SubCell"/>
</dbReference>
<evidence type="ECO:0000256" key="9">
    <source>
        <dbReference type="ARBA" id="ARBA00022840"/>
    </source>
</evidence>
<proteinExistence type="inferred from homology"/>
<dbReference type="InterPro" id="IPR050304">
    <property type="entry name" value="MT-severing_AAA_ATPase"/>
</dbReference>
<dbReference type="GO" id="GO:0005874">
    <property type="term" value="C:microtubule"/>
    <property type="evidence" value="ECO:0007669"/>
    <property type="project" value="UniProtKB-KW"/>
</dbReference>
<gene>
    <name evidence="16" type="primary">FIGN</name>
</gene>
<keyword evidence="9" id="KW-0067">ATP-binding</keyword>
<evidence type="ECO:0000256" key="4">
    <source>
        <dbReference type="ARBA" id="ARBA00022490"/>
    </source>
</evidence>
<keyword evidence="6" id="KW-0493">Microtubule</keyword>
<dbReference type="FunFam" id="1.10.8.60:FF:000022">
    <property type="entry name" value="Fidgetin like 1"/>
    <property type="match status" value="1"/>
</dbReference>
<feature type="domain" description="AAA+ ATPase" evidence="15">
    <location>
        <begin position="459"/>
        <end position="594"/>
    </location>
</feature>
<dbReference type="GO" id="GO:0051301">
    <property type="term" value="P:cell division"/>
    <property type="evidence" value="ECO:0007669"/>
    <property type="project" value="UniProtKB-KW"/>
</dbReference>
<dbReference type="FunFam" id="3.40.50.300:FF:000495">
    <property type="entry name" value="Fidgetin like 2"/>
    <property type="match status" value="1"/>
</dbReference>
<comment type="similarity">
    <text evidence="3">Belongs to the AAA ATPase family.</text>
</comment>
<evidence type="ECO:0000256" key="2">
    <source>
        <dbReference type="ARBA" id="ARBA00004300"/>
    </source>
</evidence>
<evidence type="ECO:0000256" key="8">
    <source>
        <dbReference type="ARBA" id="ARBA00022776"/>
    </source>
</evidence>
<evidence type="ECO:0000256" key="7">
    <source>
        <dbReference type="ARBA" id="ARBA00022741"/>
    </source>
</evidence>
<dbReference type="Gene3D" id="1.10.8.60">
    <property type="match status" value="1"/>
</dbReference>
<keyword evidence="8" id="KW-0498">Mitosis</keyword>
<keyword evidence="7" id="KW-0547">Nucleotide-binding</keyword>
<feature type="region of interest" description="Disordered" evidence="14">
    <location>
        <begin position="299"/>
        <end position="399"/>
    </location>
</feature>
<reference evidence="16" key="2">
    <citation type="submission" date="2025-09" db="UniProtKB">
        <authorList>
            <consortium name="Ensembl"/>
        </authorList>
    </citation>
    <scope>IDENTIFICATION</scope>
</reference>
<evidence type="ECO:0000256" key="6">
    <source>
        <dbReference type="ARBA" id="ARBA00022701"/>
    </source>
</evidence>
<dbReference type="CTD" id="55137"/>
<keyword evidence="5" id="KW-0132">Cell division</keyword>
<keyword evidence="11" id="KW-0539">Nucleus</keyword>
<dbReference type="InterPro" id="IPR027417">
    <property type="entry name" value="P-loop_NTPase"/>
</dbReference>
<evidence type="ECO:0000256" key="14">
    <source>
        <dbReference type="SAM" id="MobiDB-lite"/>
    </source>
</evidence>
<dbReference type="GeneID" id="115533428"/>
<dbReference type="SUPFAM" id="SSF52540">
    <property type="entry name" value="P-loop containing nucleoside triphosphate hydrolases"/>
    <property type="match status" value="1"/>
</dbReference>
<dbReference type="InterPro" id="IPR003959">
    <property type="entry name" value="ATPase_AAA_core"/>
</dbReference>
<evidence type="ECO:0000256" key="11">
    <source>
        <dbReference type="ARBA" id="ARBA00023242"/>
    </source>
</evidence>
<dbReference type="SMART" id="SM00382">
    <property type="entry name" value="AAA"/>
    <property type="match status" value="1"/>
</dbReference>
<dbReference type="Pfam" id="PF00004">
    <property type="entry name" value="AAA"/>
    <property type="match status" value="1"/>
</dbReference>
<dbReference type="AlphaFoldDB" id="A0A8C5AQW7"/>
<comment type="subcellular location">
    <subcellularLocation>
        <location evidence="2">Cytoplasm</location>
        <location evidence="2">Cytoskeleton</location>
        <location evidence="2">Microtubule organizing center</location>
        <location evidence="2">Centrosome</location>
    </subcellularLocation>
    <subcellularLocation>
        <location evidence="1">Nucleus matrix</location>
    </subcellularLocation>
</comment>
<dbReference type="GeneTree" id="ENSGT00940000157526"/>
<organism evidence="16 17">
    <name type="scientific">Gadus morhua</name>
    <name type="common">Atlantic cod</name>
    <dbReference type="NCBI Taxonomy" id="8049"/>
    <lineage>
        <taxon>Eukaryota</taxon>
        <taxon>Metazoa</taxon>
        <taxon>Chordata</taxon>
        <taxon>Craniata</taxon>
        <taxon>Vertebrata</taxon>
        <taxon>Euteleostomi</taxon>
        <taxon>Actinopterygii</taxon>
        <taxon>Neopterygii</taxon>
        <taxon>Teleostei</taxon>
        <taxon>Neoteleostei</taxon>
        <taxon>Acanthomorphata</taxon>
        <taxon>Zeiogadaria</taxon>
        <taxon>Gadariae</taxon>
        <taxon>Gadiformes</taxon>
        <taxon>Gadoidei</taxon>
        <taxon>Gadidae</taxon>
        <taxon>Gadus</taxon>
    </lineage>
</organism>
<keyword evidence="4" id="KW-0963">Cytoplasm</keyword>
<accession>A0A8C5AQW7</accession>
<evidence type="ECO:0000256" key="1">
    <source>
        <dbReference type="ARBA" id="ARBA00004109"/>
    </source>
</evidence>
<evidence type="ECO:0000256" key="10">
    <source>
        <dbReference type="ARBA" id="ARBA00023212"/>
    </source>
</evidence>
<feature type="compositionally biased region" description="Low complexity" evidence="14">
    <location>
        <begin position="143"/>
        <end position="152"/>
    </location>
</feature>
<dbReference type="OrthoDB" id="8803010at2759"/>
<dbReference type="OMA" id="ARCMANQ"/>
<name>A0A8C5AQW7_GADMO</name>
<dbReference type="GO" id="GO:0016887">
    <property type="term" value="F:ATP hydrolysis activity"/>
    <property type="evidence" value="ECO:0007669"/>
    <property type="project" value="InterPro"/>
</dbReference>
<dbReference type="Proteomes" id="UP000694546">
    <property type="component" value="Chromosome 20"/>
</dbReference>
<dbReference type="InterPro" id="IPR015415">
    <property type="entry name" value="Spast_Vps4_C"/>
</dbReference>
<dbReference type="GO" id="GO:0008568">
    <property type="term" value="F:microtubule severing ATPase activity"/>
    <property type="evidence" value="ECO:0007669"/>
    <property type="project" value="TreeGrafter"/>
</dbReference>